<dbReference type="SUPFAM" id="SSF57184">
    <property type="entry name" value="Growth factor receptor domain"/>
    <property type="match status" value="1"/>
</dbReference>
<sequence length="310" mass="34248">PFKVCGKHIDYLVRYTFNSTVNHAVFKDAEYTLSLLHGRLEAINSSKCNDPINLMITRTLRNDSASNKEYVITANYAITIGIKQVYWSNYSVLNSIRGKIEECSGQVVNDIVATGSFESGLALNISGKIFEAEFDTINDERKNQYCDSDHYRCPPGSKEVSRMCECSRGTYLDENVTACTPCPKDTYQENTGMFNCTQCEEGLTTLNKTGIWNRKACAPECSRGTYLDVNVTTCTPCPKDTYQENTGMFNCTKCEEGHTTLNKTGIWNRKACKPDIQPSPSTPSAGEDMNVVAIALPIPVLVAAIVAGVI</sequence>
<evidence type="ECO:0000313" key="2">
    <source>
        <dbReference type="Proteomes" id="UP001152795"/>
    </source>
</evidence>
<proteinExistence type="predicted"/>
<dbReference type="AlphaFoldDB" id="A0A6S7K5K9"/>
<dbReference type="InterPro" id="IPR011641">
    <property type="entry name" value="Tyr-kin_ephrin_A/B_rcpt-like"/>
</dbReference>
<dbReference type="PANTHER" id="PTHR24046">
    <property type="entry name" value="SIGNAL PEPTIDE, CUB AND EGF-LIKE DOMAIN-CONTAINING"/>
    <property type="match status" value="1"/>
</dbReference>
<dbReference type="Proteomes" id="UP001152795">
    <property type="component" value="Unassembled WGS sequence"/>
</dbReference>
<dbReference type="EMBL" id="CACRXK020023616">
    <property type="protein sequence ID" value="CAB4037924.1"/>
    <property type="molecule type" value="Genomic_DNA"/>
</dbReference>
<dbReference type="GO" id="GO:0007165">
    <property type="term" value="P:signal transduction"/>
    <property type="evidence" value="ECO:0007669"/>
    <property type="project" value="TreeGrafter"/>
</dbReference>
<feature type="non-terminal residue" evidence="1">
    <location>
        <position position="1"/>
    </location>
</feature>
<dbReference type="InterPro" id="IPR009030">
    <property type="entry name" value="Growth_fac_rcpt_cys_sf"/>
</dbReference>
<dbReference type="SMART" id="SM01411">
    <property type="entry name" value="Ephrin_rec_like"/>
    <property type="match status" value="2"/>
</dbReference>
<dbReference type="InterPro" id="IPR052071">
    <property type="entry name" value="SCUB_EGF-like_domain"/>
</dbReference>
<dbReference type="Pfam" id="PF07699">
    <property type="entry name" value="Ephrin_rec_like"/>
    <property type="match status" value="2"/>
</dbReference>
<dbReference type="GO" id="GO:0005615">
    <property type="term" value="C:extracellular space"/>
    <property type="evidence" value="ECO:0007669"/>
    <property type="project" value="TreeGrafter"/>
</dbReference>
<organism evidence="1 2">
    <name type="scientific">Paramuricea clavata</name>
    <name type="common">Red gorgonian</name>
    <name type="synonym">Violescent sea-whip</name>
    <dbReference type="NCBI Taxonomy" id="317549"/>
    <lineage>
        <taxon>Eukaryota</taxon>
        <taxon>Metazoa</taxon>
        <taxon>Cnidaria</taxon>
        <taxon>Anthozoa</taxon>
        <taxon>Octocorallia</taxon>
        <taxon>Malacalcyonacea</taxon>
        <taxon>Plexauridae</taxon>
        <taxon>Paramuricea</taxon>
    </lineage>
</organism>
<dbReference type="Gene3D" id="2.10.50.10">
    <property type="entry name" value="Tumor Necrosis Factor Receptor, subunit A, domain 2"/>
    <property type="match status" value="2"/>
</dbReference>
<dbReference type="GO" id="GO:0009986">
    <property type="term" value="C:cell surface"/>
    <property type="evidence" value="ECO:0007669"/>
    <property type="project" value="TreeGrafter"/>
</dbReference>
<accession>A0A6S7K5K9</accession>
<keyword evidence="2" id="KW-1185">Reference proteome</keyword>
<protein>
    <submittedName>
        <fullName evidence="1">Uncharacterized protein</fullName>
    </submittedName>
</protein>
<evidence type="ECO:0000313" key="1">
    <source>
        <dbReference type="EMBL" id="CAB4037924.1"/>
    </source>
</evidence>
<gene>
    <name evidence="1" type="ORF">PACLA_8A089055</name>
</gene>
<dbReference type="OrthoDB" id="413581at2759"/>
<reference evidence="1" key="1">
    <citation type="submission" date="2020-04" db="EMBL/GenBank/DDBJ databases">
        <authorList>
            <person name="Alioto T."/>
            <person name="Alioto T."/>
            <person name="Gomez Garrido J."/>
        </authorList>
    </citation>
    <scope>NUCLEOTIDE SEQUENCE</scope>
    <source>
        <strain evidence="1">A484AB</strain>
    </source>
</reference>
<name>A0A6S7K5K9_PARCT</name>
<comment type="caution">
    <text evidence="1">The sequence shown here is derived from an EMBL/GenBank/DDBJ whole genome shotgun (WGS) entry which is preliminary data.</text>
</comment>
<dbReference type="PANTHER" id="PTHR24046:SF5">
    <property type="entry name" value="EGF-LIKE DOMAIN-CONTAINING PROTEIN"/>
    <property type="match status" value="1"/>
</dbReference>